<proteinExistence type="inferred from homology"/>
<dbReference type="SUPFAM" id="SSF51445">
    <property type="entry name" value="(Trans)glycosidases"/>
    <property type="match status" value="1"/>
</dbReference>
<keyword evidence="5" id="KW-1185">Reference proteome</keyword>
<accession>A0A3G9JAC1</accession>
<name>A0A3G9JAC1_9BACL</name>
<sequence length="795" mass="88299">MDAVNGINSSFFGMHLQNIENDKPVGYGSIRLWDTGTTWRDIETQKGKFDWTRLDQFVQQAVTNGNEIVYTLGQPPLWATTPKVPSQSSHYNPYPPNNIKDWKDYVTAVTKRYRGKIKYYEIWNEPNLAMFYAGTIQGLVQLTKEASAIIHQSDSTAKVLSPCYTGLEGYQGFDAFLAAGGKFFIDIIAVHLYCYPSQPERMISLTQSYRKVAANHQIGHLPIWNTESSWNNFYYQGIYYPSGANNDATPIMPDDLATSYLFRMFLSNWVAGIERCFFYGMDSMWSSIRLLTPDNKSLSLVGYAYKRMVGWFDGAVMNNYEITDEGMHSITFTKDDHKGYCVWTTDLEKIYGINVPADWAIVNITRANGDVISGVPTFYVDKMPVLLDSVQMNRLLPTFKEMDDNNSLPSLAYNSDFKLYFDGTNVPSSWSAGAMPTTAYAGTDVPLGYNPITLAPTTQYQGLRQAINNGLLPGARYEMAILYKLPAVSMDGEWMLRIEVGSRGTLLEQSWGASSNTDQNDETGSGINLNVQNEFAIKKSVFLYDLVNQMAPSGSIVQFGLINRAASGQNKPIHVAGIWLRQITQVNPQESPSRIFYLQTAPKSGSFGKGDQIIFTNPDTTRMEGYSWICSVSGTLGTINNVMGTIQAGAAILTISSPDAIRVNNRIMIGSDTTVYTVSLRRSSTQFELNAQTAVTQTNQTVTYAQPDFIKLTVPRNDISPTVPAINASPYLLANTNGYSVEVVVAGGAVTKIEFSRDGFNFFDLGMTSGSLSLSPKDQLRISYSVKPTVTLIPR</sequence>
<evidence type="ECO:0000256" key="1">
    <source>
        <dbReference type="ARBA" id="ARBA00008875"/>
    </source>
</evidence>
<keyword evidence="2" id="KW-0378">Hydrolase</keyword>
<dbReference type="InterPro" id="IPR051923">
    <property type="entry name" value="Glycosyl_Hydrolase_39"/>
</dbReference>
<dbReference type="AlphaFoldDB" id="A0A3G9JAC1"/>
<comment type="similarity">
    <text evidence="1">Belongs to the glycosyl hydrolase 39 family.</text>
</comment>
<evidence type="ECO:0000256" key="2">
    <source>
        <dbReference type="ARBA" id="ARBA00022801"/>
    </source>
</evidence>
<protein>
    <submittedName>
        <fullName evidence="4">Uncharacterized protein</fullName>
    </submittedName>
</protein>
<evidence type="ECO:0000256" key="3">
    <source>
        <dbReference type="ARBA" id="ARBA00023295"/>
    </source>
</evidence>
<organism evidence="4 5">
    <name type="scientific">Paenibacillus baekrokdamisoli</name>
    <dbReference type="NCBI Taxonomy" id="1712516"/>
    <lineage>
        <taxon>Bacteria</taxon>
        <taxon>Bacillati</taxon>
        <taxon>Bacillota</taxon>
        <taxon>Bacilli</taxon>
        <taxon>Bacillales</taxon>
        <taxon>Paenibacillaceae</taxon>
        <taxon>Paenibacillus</taxon>
    </lineage>
</organism>
<evidence type="ECO:0000313" key="4">
    <source>
        <dbReference type="EMBL" id="BBH21833.1"/>
    </source>
</evidence>
<dbReference type="InterPro" id="IPR049166">
    <property type="entry name" value="GH39_cat"/>
</dbReference>
<dbReference type="RefSeq" id="WP_125658949.1">
    <property type="nucleotide sequence ID" value="NZ_AP019308.1"/>
</dbReference>
<dbReference type="InterPro" id="IPR017853">
    <property type="entry name" value="GH"/>
</dbReference>
<evidence type="ECO:0000313" key="5">
    <source>
        <dbReference type="Proteomes" id="UP000275368"/>
    </source>
</evidence>
<gene>
    <name evidence="4" type="ORF">Back11_31780</name>
</gene>
<dbReference type="GO" id="GO:0004553">
    <property type="term" value="F:hydrolase activity, hydrolyzing O-glycosyl compounds"/>
    <property type="evidence" value="ECO:0007669"/>
    <property type="project" value="TreeGrafter"/>
</dbReference>
<dbReference type="PANTHER" id="PTHR12631">
    <property type="entry name" value="ALPHA-L-IDURONIDASE"/>
    <property type="match status" value="1"/>
</dbReference>
<dbReference type="Pfam" id="PF01229">
    <property type="entry name" value="Glyco_hydro_39"/>
    <property type="match status" value="1"/>
</dbReference>
<dbReference type="KEGG" id="pbk:Back11_31780"/>
<keyword evidence="3" id="KW-0326">Glycosidase</keyword>
<dbReference type="OrthoDB" id="9802318at2"/>
<dbReference type="EMBL" id="AP019308">
    <property type="protein sequence ID" value="BBH21833.1"/>
    <property type="molecule type" value="Genomic_DNA"/>
</dbReference>
<dbReference type="Gene3D" id="3.20.20.80">
    <property type="entry name" value="Glycosidases"/>
    <property type="match status" value="1"/>
</dbReference>
<dbReference type="Proteomes" id="UP000275368">
    <property type="component" value="Chromosome"/>
</dbReference>
<dbReference type="PANTHER" id="PTHR12631:SF10">
    <property type="entry name" value="BETA-XYLOSIDASE-LIKE PROTEIN-RELATED"/>
    <property type="match status" value="1"/>
</dbReference>
<reference evidence="4 5" key="1">
    <citation type="submission" date="2018-11" db="EMBL/GenBank/DDBJ databases">
        <title>Complete genome sequence of Paenibacillus baekrokdamisoli strain KCTC 33723.</title>
        <authorList>
            <person name="Kang S.W."/>
            <person name="Lee K.C."/>
            <person name="Kim K.K."/>
            <person name="Kim J.S."/>
            <person name="Kim D.S."/>
            <person name="Ko S.H."/>
            <person name="Yang S.H."/>
            <person name="Lee J.S."/>
        </authorList>
    </citation>
    <scope>NUCLEOTIDE SEQUENCE [LARGE SCALE GENOMIC DNA]</scope>
    <source>
        <strain evidence="4 5">KCTC 33723</strain>
    </source>
</reference>